<dbReference type="Proteomes" id="UP000005316">
    <property type="component" value="Unassembled WGS sequence"/>
</dbReference>
<reference evidence="1 2" key="1">
    <citation type="submission" date="2011-04" db="EMBL/GenBank/DDBJ databases">
        <authorList>
            <person name="Muzny D."/>
            <person name="Qin X."/>
            <person name="Deng J."/>
            <person name="Jiang H."/>
            <person name="Liu Y."/>
            <person name="Qu J."/>
            <person name="Song X.-Z."/>
            <person name="Zhang L."/>
            <person name="Thornton R."/>
            <person name="Coyle M."/>
            <person name="Francisco L."/>
            <person name="Jackson L."/>
            <person name="Javaid M."/>
            <person name="Korchina V."/>
            <person name="Kovar C."/>
            <person name="Mata R."/>
            <person name="Mathew T."/>
            <person name="Ngo R."/>
            <person name="Nguyen L."/>
            <person name="Nguyen N."/>
            <person name="Okwuonu G."/>
            <person name="Ongeri F."/>
            <person name="Pham C."/>
            <person name="Simmons D."/>
            <person name="Wilczek-Boney K."/>
            <person name="Hale W."/>
            <person name="Jakkamsetti A."/>
            <person name="Pham P."/>
            <person name="Ruth R."/>
            <person name="San Lucas F."/>
            <person name="Warren J."/>
            <person name="Zhang J."/>
            <person name="Zhao Z."/>
            <person name="Zhou C."/>
            <person name="Zhu D."/>
            <person name="Lee S."/>
            <person name="Bess C."/>
            <person name="Blankenburg K."/>
            <person name="Forbes L."/>
            <person name="Fu Q."/>
            <person name="Gubbala S."/>
            <person name="Hirani K."/>
            <person name="Jayaseelan J.C."/>
            <person name="Lara F."/>
            <person name="Munidasa M."/>
            <person name="Palculict T."/>
            <person name="Patil S."/>
            <person name="Pu L.-L."/>
            <person name="Saada N."/>
            <person name="Tang L."/>
            <person name="Weissenberger G."/>
            <person name="Zhu Y."/>
            <person name="Hemphill L."/>
            <person name="Shang Y."/>
            <person name="Youmans B."/>
            <person name="Ayvaz T."/>
            <person name="Ross M."/>
            <person name="Santibanez J."/>
            <person name="Aqrawi P."/>
            <person name="Gross S."/>
            <person name="Joshi V."/>
            <person name="Fowler G."/>
            <person name="Nazareth L."/>
            <person name="Reid J."/>
            <person name="Worley K."/>
            <person name="Petrosino J."/>
            <person name="Highlander S."/>
            <person name="Gibbs R."/>
        </authorList>
    </citation>
    <scope>NUCLEOTIDE SEQUENCE [LARGE SCALE GENOMIC DNA]</scope>
    <source>
        <strain evidence="1 2">2681</strain>
    </source>
</reference>
<protein>
    <submittedName>
        <fullName evidence="1">Uncharacterized protein</fullName>
    </submittedName>
</protein>
<dbReference type="AlphaFoldDB" id="F9DQ46"/>
<dbReference type="HOGENOM" id="CLU_196542_0_0_9"/>
<evidence type="ECO:0000313" key="1">
    <source>
        <dbReference type="EMBL" id="EGQ27069.1"/>
    </source>
</evidence>
<sequence length="73" mass="8090">MIVSILGGAFLMSREKLTIVPVTLQPVHKDGFPIATTTTFGRCTIKTGSAEISFYNGLEERIIQTVLRELKHL</sequence>
<gene>
    <name evidence="1" type="ORF">HMPREF9372_0926</name>
</gene>
<name>F9DQ46_9BACL</name>
<evidence type="ECO:0000313" key="2">
    <source>
        <dbReference type="Proteomes" id="UP000005316"/>
    </source>
</evidence>
<dbReference type="EMBL" id="AFPZ01000021">
    <property type="protein sequence ID" value="EGQ27069.1"/>
    <property type="molecule type" value="Genomic_DNA"/>
</dbReference>
<organism evidence="1 2">
    <name type="scientific">Sporosarcina newyorkensis 2681</name>
    <dbReference type="NCBI Taxonomy" id="1027292"/>
    <lineage>
        <taxon>Bacteria</taxon>
        <taxon>Bacillati</taxon>
        <taxon>Bacillota</taxon>
        <taxon>Bacilli</taxon>
        <taxon>Bacillales</taxon>
        <taxon>Caryophanaceae</taxon>
        <taxon>Sporosarcina</taxon>
    </lineage>
</organism>
<accession>F9DQ46</accession>
<comment type="caution">
    <text evidence="1">The sequence shown here is derived from an EMBL/GenBank/DDBJ whole genome shotgun (WGS) entry which is preliminary data.</text>
</comment>
<proteinExistence type="predicted"/>
<dbReference type="eggNOG" id="ENOG502ZQ7Y">
    <property type="taxonomic scope" value="Bacteria"/>
</dbReference>